<dbReference type="InterPro" id="IPR018313">
    <property type="entry name" value="SBP_3_CS"/>
</dbReference>
<dbReference type="PROSITE" id="PS50011">
    <property type="entry name" value="PROTEIN_KINASE_DOM"/>
    <property type="match status" value="1"/>
</dbReference>
<dbReference type="PANTHER" id="PTHR43289:SF34">
    <property type="entry name" value="SERINE_THREONINE-PROTEIN KINASE YBDM-RELATED"/>
    <property type="match status" value="1"/>
</dbReference>
<dbReference type="EMBL" id="BAABAQ010000026">
    <property type="protein sequence ID" value="GAA4211034.1"/>
    <property type="molecule type" value="Genomic_DNA"/>
</dbReference>
<name>A0ABP8BNV9_9ACTN</name>
<evidence type="ECO:0000256" key="5">
    <source>
        <dbReference type="ARBA" id="ARBA00022777"/>
    </source>
</evidence>
<keyword evidence="3" id="KW-0732">Signal</keyword>
<comment type="caution">
    <text evidence="9">The sequence shown here is derived from an EMBL/GenBank/DDBJ whole genome shotgun (WGS) entry which is preliminary data.</text>
</comment>
<dbReference type="RefSeq" id="WP_344923536.1">
    <property type="nucleotide sequence ID" value="NZ_BAABAQ010000026.1"/>
</dbReference>
<comment type="similarity">
    <text evidence="1">Belongs to the bacterial solute-binding protein 3 family.</text>
</comment>
<keyword evidence="5" id="KW-0418">Kinase</keyword>
<dbReference type="Pfam" id="PF00069">
    <property type="entry name" value="Pkinase"/>
    <property type="match status" value="1"/>
</dbReference>
<dbReference type="SUPFAM" id="SSF53850">
    <property type="entry name" value="Periplasmic binding protein-like II"/>
    <property type="match status" value="1"/>
</dbReference>
<evidence type="ECO:0000256" key="3">
    <source>
        <dbReference type="ARBA" id="ARBA00022729"/>
    </source>
</evidence>
<evidence type="ECO:0000313" key="9">
    <source>
        <dbReference type="EMBL" id="GAA4211034.1"/>
    </source>
</evidence>
<dbReference type="PROSITE" id="PS01039">
    <property type="entry name" value="SBP_BACTERIAL_3"/>
    <property type="match status" value="1"/>
</dbReference>
<accession>A0ABP8BNV9</accession>
<dbReference type="CDD" id="cd13690">
    <property type="entry name" value="PBP2_GluB"/>
    <property type="match status" value="1"/>
</dbReference>
<reference evidence="10" key="1">
    <citation type="journal article" date="2019" name="Int. J. Syst. Evol. Microbiol.">
        <title>The Global Catalogue of Microorganisms (GCM) 10K type strain sequencing project: providing services to taxonomists for standard genome sequencing and annotation.</title>
        <authorList>
            <consortium name="The Broad Institute Genomics Platform"/>
            <consortium name="The Broad Institute Genome Sequencing Center for Infectious Disease"/>
            <person name="Wu L."/>
            <person name="Ma J."/>
        </authorList>
    </citation>
    <scope>NUCLEOTIDE SEQUENCE [LARGE SCALE GENOMIC DNA]</scope>
    <source>
        <strain evidence="10">JCM 17388</strain>
    </source>
</reference>
<dbReference type="SMART" id="SM00062">
    <property type="entry name" value="PBPb"/>
    <property type="match status" value="1"/>
</dbReference>
<dbReference type="PROSITE" id="PS00108">
    <property type="entry name" value="PROTEIN_KINASE_ST"/>
    <property type="match status" value="1"/>
</dbReference>
<sequence>MMPEIAPLEAGEPRQLGPFRVVGRVGEGGQGIVYLGVNAAGERAAIKLLHVKFSGDAIARSRFAREARAAQRVASFCTAGVMDADLEGDTPYIASEYIEGRSLREVVETDGPLRGSPLQRLAVGTATALTAIHHASIVHRDFKPDNVLIAADGPRVVDFGIARILDSTGTITSRAIGTPAYMAPEQISGADVGPHTDVFAWGATIAFAATGETIFAGGSIAVVLNRILNHEVDLGVLPEPLRGVVGSALAKSPAMRPSADQLLLRLLGHPETVNASPAILTQGAEVAVPTSSPGEPRPGSRDRDQGREHERGYARDGDQGRDDDATSPMRTPNPRTGVSGDPSLPSTGFQTRPPVYGDQGGQNVQSGHGVHPDPGGRTGPGQGEHRPPAAHGGPSHAPTEHLSFPDHRSPEHRPPDRHPSDHRSQDRRSPGYRDYPSSPGYGDGRGYAEHAGEVPPPSWQASTTRVGTPETPRRPRGRRWIAAAVVVLLLAAGAAAAVRWWPRATSEGGSEEPVPTAFTSVADKAARTGKLVIGLRDSLPGIALNNGGRWSGFEVDFALEIAKALGVPESGVTFRATARPERPKLLADGDVDLVLATYSINDTDDVTFAGPYYLAHVDALVKYGSPIVTVRGLEGSRMCQPASSAAVTVLQGAVERLTLVPAQTYSECVNKLQAGEVDAIPGDDLLLAGFGNRESIRYKLLGLKLTDERYAVALKRGDVRTCEAVKGAIADLYRSGAVRRLLDKHFSRVEFPTRENDLPAMAACA</sequence>
<evidence type="ECO:0000256" key="1">
    <source>
        <dbReference type="ARBA" id="ARBA00010333"/>
    </source>
</evidence>
<dbReference type="Proteomes" id="UP001501251">
    <property type="component" value="Unassembled WGS sequence"/>
</dbReference>
<dbReference type="InterPro" id="IPR011009">
    <property type="entry name" value="Kinase-like_dom_sf"/>
</dbReference>
<evidence type="ECO:0000256" key="6">
    <source>
        <dbReference type="ARBA" id="ARBA00022840"/>
    </source>
</evidence>
<dbReference type="InterPro" id="IPR008271">
    <property type="entry name" value="Ser/Thr_kinase_AS"/>
</dbReference>
<evidence type="ECO:0000313" key="10">
    <source>
        <dbReference type="Proteomes" id="UP001501251"/>
    </source>
</evidence>
<evidence type="ECO:0000256" key="4">
    <source>
        <dbReference type="ARBA" id="ARBA00022741"/>
    </source>
</evidence>
<organism evidence="9 10">
    <name type="scientific">Streptosporangium oxazolinicum</name>
    <dbReference type="NCBI Taxonomy" id="909287"/>
    <lineage>
        <taxon>Bacteria</taxon>
        <taxon>Bacillati</taxon>
        <taxon>Actinomycetota</taxon>
        <taxon>Actinomycetes</taxon>
        <taxon>Streptosporangiales</taxon>
        <taxon>Streptosporangiaceae</taxon>
        <taxon>Streptosporangium</taxon>
    </lineage>
</organism>
<feature type="compositionally biased region" description="Basic and acidic residues" evidence="7">
    <location>
        <begin position="403"/>
        <end position="431"/>
    </location>
</feature>
<keyword evidence="10" id="KW-1185">Reference proteome</keyword>
<keyword evidence="6" id="KW-0067">ATP-binding</keyword>
<evidence type="ECO:0000256" key="7">
    <source>
        <dbReference type="SAM" id="MobiDB-lite"/>
    </source>
</evidence>
<dbReference type="Gene3D" id="3.30.200.20">
    <property type="entry name" value="Phosphorylase Kinase, domain 1"/>
    <property type="match status" value="1"/>
</dbReference>
<feature type="compositionally biased region" description="Basic and acidic residues" evidence="7">
    <location>
        <begin position="298"/>
        <end position="324"/>
    </location>
</feature>
<dbReference type="Gene3D" id="1.10.510.10">
    <property type="entry name" value="Transferase(Phosphotransferase) domain 1"/>
    <property type="match status" value="1"/>
</dbReference>
<dbReference type="CDD" id="cd14014">
    <property type="entry name" value="STKc_PknB_like"/>
    <property type="match status" value="1"/>
</dbReference>
<dbReference type="InterPro" id="IPR001638">
    <property type="entry name" value="Solute-binding_3/MltF_N"/>
</dbReference>
<dbReference type="SUPFAM" id="SSF56112">
    <property type="entry name" value="Protein kinase-like (PK-like)"/>
    <property type="match status" value="1"/>
</dbReference>
<keyword evidence="4" id="KW-0547">Nucleotide-binding</keyword>
<dbReference type="Pfam" id="PF00497">
    <property type="entry name" value="SBP_bac_3"/>
    <property type="match status" value="1"/>
</dbReference>
<evidence type="ECO:0000259" key="8">
    <source>
        <dbReference type="PROSITE" id="PS50011"/>
    </source>
</evidence>
<feature type="region of interest" description="Disordered" evidence="7">
    <location>
        <begin position="281"/>
        <end position="475"/>
    </location>
</feature>
<dbReference type="InterPro" id="IPR000719">
    <property type="entry name" value="Prot_kinase_dom"/>
</dbReference>
<gene>
    <name evidence="9" type="ORF">GCM10022252_79630</name>
</gene>
<keyword evidence="2" id="KW-0808">Transferase</keyword>
<feature type="domain" description="Protein kinase" evidence="8">
    <location>
        <begin position="19"/>
        <end position="272"/>
    </location>
</feature>
<proteinExistence type="inferred from homology"/>
<dbReference type="Gene3D" id="3.40.190.10">
    <property type="entry name" value="Periplasmic binding protein-like II"/>
    <property type="match status" value="2"/>
</dbReference>
<dbReference type="PANTHER" id="PTHR43289">
    <property type="entry name" value="MITOGEN-ACTIVATED PROTEIN KINASE KINASE KINASE 20-RELATED"/>
    <property type="match status" value="1"/>
</dbReference>
<protein>
    <recommendedName>
        <fullName evidence="8">Protein kinase domain-containing protein</fullName>
    </recommendedName>
</protein>
<evidence type="ECO:0000256" key="2">
    <source>
        <dbReference type="ARBA" id="ARBA00022679"/>
    </source>
</evidence>